<dbReference type="GO" id="GO:0015562">
    <property type="term" value="F:efflux transmembrane transporter activity"/>
    <property type="evidence" value="ECO:0007669"/>
    <property type="project" value="InterPro"/>
</dbReference>
<dbReference type="Proteomes" id="UP000251241">
    <property type="component" value="Unassembled WGS sequence"/>
</dbReference>
<evidence type="ECO:0000256" key="6">
    <source>
        <dbReference type="ARBA" id="ARBA00023136"/>
    </source>
</evidence>
<evidence type="ECO:0000256" key="8">
    <source>
        <dbReference type="SAM" id="SignalP"/>
    </source>
</evidence>
<dbReference type="PANTHER" id="PTHR30026">
    <property type="entry name" value="OUTER MEMBRANE PROTEIN TOLC"/>
    <property type="match status" value="1"/>
</dbReference>
<sequence length="462" mass="51444">MLKLNLVLSLAVSLATSSSFAQTLTLRDAVEQGLANYGNIKAKEYYLQSSLQTNEQVKRDFWPNLNIVAQQDFGTVNGQNGPLYGFGGLGVASSGAALPEQNWNAAFGALYLANVNWDIYTFGRKKERIELAKSDTKRLQADLGQEQFQHKVKIAAAYLNLLASQRLEKNQQMNLDRALVFLNIAATKVKNGILPGVDSTLASAEVSRAKISLNQARENVKEQNNKLTVLMGIPAKDLQIDTLLVQKTPVQLTPLSDNLIESNPILQFYKSKIELGEQQLKLSTKEYFPTVSAFGVFQTRGSGFKSDYITDLQAYSTNYWQGVRPSRQNYLLGLGINWNLTSIARINKKISAQRFTNDALREEYQTAEAQLAAQLDAADVKIQLARKSDLEAPRQVSAAQQAYNQKMTMYKNGLATLVDVTQTLYTLNRAETDREIVHINLWQSLLLKAAAAGDFDIFNKEL</sequence>
<dbReference type="InterPro" id="IPR003423">
    <property type="entry name" value="OMP_efflux"/>
</dbReference>
<dbReference type="SUPFAM" id="SSF56954">
    <property type="entry name" value="Outer membrane efflux proteins (OEP)"/>
    <property type="match status" value="1"/>
</dbReference>
<comment type="subcellular location">
    <subcellularLocation>
        <location evidence="1">Cell outer membrane</location>
    </subcellularLocation>
</comment>
<dbReference type="AlphaFoldDB" id="A0A2X2JD55"/>
<evidence type="ECO:0000256" key="2">
    <source>
        <dbReference type="ARBA" id="ARBA00007613"/>
    </source>
</evidence>
<dbReference type="GO" id="GO:0015288">
    <property type="term" value="F:porin activity"/>
    <property type="evidence" value="ECO:0007669"/>
    <property type="project" value="TreeGrafter"/>
</dbReference>
<keyword evidence="9" id="KW-0449">Lipoprotein</keyword>
<dbReference type="PANTHER" id="PTHR30026:SF20">
    <property type="entry name" value="OUTER MEMBRANE PROTEIN TOLC"/>
    <property type="match status" value="1"/>
</dbReference>
<accession>A0A2X2JD55</accession>
<keyword evidence="8" id="KW-0732">Signal</keyword>
<comment type="similarity">
    <text evidence="2">Belongs to the outer membrane factor (OMF) (TC 1.B.17) family.</text>
</comment>
<keyword evidence="3" id="KW-0813">Transport</keyword>
<reference evidence="9 10" key="1">
    <citation type="submission" date="2018-06" db="EMBL/GenBank/DDBJ databases">
        <authorList>
            <consortium name="Pathogen Informatics"/>
            <person name="Doyle S."/>
        </authorList>
    </citation>
    <scope>NUCLEOTIDE SEQUENCE [LARGE SCALE GENOMIC DNA]</scope>
    <source>
        <strain evidence="9 10">NCTC11343</strain>
    </source>
</reference>
<gene>
    <name evidence="9" type="ORF">NCTC11343_04370</name>
</gene>
<dbReference type="GeneID" id="97179333"/>
<feature type="chain" id="PRO_5035218571" evidence="8">
    <location>
        <begin position="22"/>
        <end position="462"/>
    </location>
</feature>
<protein>
    <submittedName>
        <fullName evidence="9">Efflux transporter, outer membrane factor (OMF) lipoprotein, NodT family</fullName>
    </submittedName>
</protein>
<keyword evidence="6" id="KW-0472">Membrane</keyword>
<dbReference type="GO" id="GO:0009279">
    <property type="term" value="C:cell outer membrane"/>
    <property type="evidence" value="ECO:0007669"/>
    <property type="project" value="UniProtKB-SubCell"/>
</dbReference>
<organism evidence="9 10">
    <name type="scientific">Sphingobacterium multivorum</name>
    <dbReference type="NCBI Taxonomy" id="28454"/>
    <lineage>
        <taxon>Bacteria</taxon>
        <taxon>Pseudomonadati</taxon>
        <taxon>Bacteroidota</taxon>
        <taxon>Sphingobacteriia</taxon>
        <taxon>Sphingobacteriales</taxon>
        <taxon>Sphingobacteriaceae</taxon>
        <taxon>Sphingobacterium</taxon>
    </lineage>
</organism>
<evidence type="ECO:0000313" key="10">
    <source>
        <dbReference type="Proteomes" id="UP000251241"/>
    </source>
</evidence>
<proteinExistence type="inferred from homology"/>
<evidence type="ECO:0000256" key="4">
    <source>
        <dbReference type="ARBA" id="ARBA00022452"/>
    </source>
</evidence>
<dbReference type="InterPro" id="IPR051906">
    <property type="entry name" value="TolC-like"/>
</dbReference>
<dbReference type="Pfam" id="PF02321">
    <property type="entry name" value="OEP"/>
    <property type="match status" value="2"/>
</dbReference>
<keyword evidence="7" id="KW-0998">Cell outer membrane</keyword>
<evidence type="ECO:0000313" key="9">
    <source>
        <dbReference type="EMBL" id="SPZ92317.1"/>
    </source>
</evidence>
<evidence type="ECO:0000256" key="1">
    <source>
        <dbReference type="ARBA" id="ARBA00004442"/>
    </source>
</evidence>
<dbReference type="Gene3D" id="1.20.1600.10">
    <property type="entry name" value="Outer membrane efflux proteins (OEP)"/>
    <property type="match status" value="1"/>
</dbReference>
<keyword evidence="4" id="KW-1134">Transmembrane beta strand</keyword>
<keyword evidence="5" id="KW-0812">Transmembrane</keyword>
<feature type="signal peptide" evidence="8">
    <location>
        <begin position="1"/>
        <end position="21"/>
    </location>
</feature>
<dbReference type="EMBL" id="UAUU01000011">
    <property type="protein sequence ID" value="SPZ92317.1"/>
    <property type="molecule type" value="Genomic_DNA"/>
</dbReference>
<dbReference type="GO" id="GO:1990281">
    <property type="term" value="C:efflux pump complex"/>
    <property type="evidence" value="ECO:0007669"/>
    <property type="project" value="TreeGrafter"/>
</dbReference>
<evidence type="ECO:0000256" key="3">
    <source>
        <dbReference type="ARBA" id="ARBA00022448"/>
    </source>
</evidence>
<evidence type="ECO:0000256" key="7">
    <source>
        <dbReference type="ARBA" id="ARBA00023237"/>
    </source>
</evidence>
<name>A0A2X2JD55_SPHMU</name>
<evidence type="ECO:0000256" key="5">
    <source>
        <dbReference type="ARBA" id="ARBA00022692"/>
    </source>
</evidence>
<dbReference type="RefSeq" id="WP_112375826.1">
    <property type="nucleotide sequence ID" value="NZ_CP069793.1"/>
</dbReference>